<protein>
    <submittedName>
        <fullName evidence="1">(spotted green pufferfish) hypothetical protein</fullName>
    </submittedName>
</protein>
<name>Q4S2K6_TETNG</name>
<evidence type="ECO:0000313" key="1">
    <source>
        <dbReference type="EMBL" id="CAG05126.1"/>
    </source>
</evidence>
<accession>Q4S2K6</accession>
<gene>
    <name evidence="1" type="ORF">GSTENG00025038001</name>
</gene>
<dbReference type="KEGG" id="tng:GSTEN00025038G001"/>
<dbReference type="AlphaFoldDB" id="Q4S2K6"/>
<dbReference type="EMBL" id="CAAE01014760">
    <property type="protein sequence ID" value="CAG05126.1"/>
    <property type="molecule type" value="Genomic_DNA"/>
</dbReference>
<reference evidence="1" key="1">
    <citation type="journal article" date="2004" name="Nature">
        <title>Genome duplication in the teleost fish Tetraodon nigroviridis reveals the early vertebrate proto-karyotype.</title>
        <authorList>
            <person name="Jaillon O."/>
            <person name="Aury J.-M."/>
            <person name="Brunet F."/>
            <person name="Petit J.-L."/>
            <person name="Stange-Thomann N."/>
            <person name="Mauceli E."/>
            <person name="Bouneau L."/>
            <person name="Fischer C."/>
            <person name="Ozouf-Costaz C."/>
            <person name="Bernot A."/>
            <person name="Nicaud S."/>
            <person name="Jaffe D."/>
            <person name="Fisher S."/>
            <person name="Lutfalla G."/>
            <person name="Dossat C."/>
            <person name="Segurens B."/>
            <person name="Dasilva C."/>
            <person name="Salanoubat M."/>
            <person name="Levy M."/>
            <person name="Boudet N."/>
            <person name="Castellano S."/>
            <person name="Anthouard V."/>
            <person name="Jubin C."/>
            <person name="Castelli V."/>
            <person name="Katinka M."/>
            <person name="Vacherie B."/>
            <person name="Biemont C."/>
            <person name="Skalli Z."/>
            <person name="Cattolico L."/>
            <person name="Poulain J."/>
            <person name="De Berardinis V."/>
            <person name="Cruaud C."/>
            <person name="Duprat S."/>
            <person name="Brottier P."/>
            <person name="Coutanceau J.-P."/>
            <person name="Gouzy J."/>
            <person name="Parra G."/>
            <person name="Lardier G."/>
            <person name="Chapple C."/>
            <person name="McKernan K.J."/>
            <person name="McEwan P."/>
            <person name="Bosak S."/>
            <person name="Kellis M."/>
            <person name="Volff J.-N."/>
            <person name="Guigo R."/>
            <person name="Zody M.C."/>
            <person name="Mesirov J."/>
            <person name="Lindblad-Toh K."/>
            <person name="Birren B."/>
            <person name="Nusbaum C."/>
            <person name="Kahn D."/>
            <person name="Robinson-Rechavi M."/>
            <person name="Laudet V."/>
            <person name="Schachter V."/>
            <person name="Quetier F."/>
            <person name="Saurin W."/>
            <person name="Scarpelli C."/>
            <person name="Wincker P."/>
            <person name="Lander E.S."/>
            <person name="Weissenbach J."/>
            <person name="Roest Crollius H."/>
        </authorList>
    </citation>
    <scope>NUCLEOTIDE SEQUENCE [LARGE SCALE GENOMIC DNA]</scope>
</reference>
<comment type="caution">
    <text evidence="1">The sequence shown here is derived from an EMBL/GenBank/DDBJ whole genome shotgun (WGS) entry which is preliminary data.</text>
</comment>
<reference evidence="1" key="2">
    <citation type="submission" date="2004-02" db="EMBL/GenBank/DDBJ databases">
        <authorList>
            <consortium name="Genoscope"/>
            <consortium name="Whitehead Institute Centre for Genome Research"/>
        </authorList>
    </citation>
    <scope>NUCLEOTIDE SEQUENCE</scope>
</reference>
<organism evidence="1">
    <name type="scientific">Tetraodon nigroviridis</name>
    <name type="common">Spotted green pufferfish</name>
    <name type="synonym">Chelonodon nigroviridis</name>
    <dbReference type="NCBI Taxonomy" id="99883"/>
    <lineage>
        <taxon>Eukaryota</taxon>
        <taxon>Metazoa</taxon>
        <taxon>Chordata</taxon>
        <taxon>Craniata</taxon>
        <taxon>Vertebrata</taxon>
        <taxon>Euteleostomi</taxon>
        <taxon>Actinopterygii</taxon>
        <taxon>Neopterygii</taxon>
        <taxon>Teleostei</taxon>
        <taxon>Neoteleostei</taxon>
        <taxon>Acanthomorphata</taxon>
        <taxon>Eupercaria</taxon>
        <taxon>Tetraodontiformes</taxon>
        <taxon>Tetradontoidea</taxon>
        <taxon>Tetraodontidae</taxon>
        <taxon>Tetraodon</taxon>
    </lineage>
</organism>
<proteinExistence type="predicted"/>
<sequence>MAAAESDRDSPSTLSAEFLNFSAKDTSAVSGSPNIPADQLLAVLSSLHNGESRRFKPLLAGLVFASSARLG</sequence>